<proteinExistence type="predicted"/>
<keyword evidence="2" id="KW-1185">Reference proteome</keyword>
<reference evidence="1 2" key="1">
    <citation type="submission" date="2019-02" db="EMBL/GenBank/DDBJ databases">
        <authorList>
            <person name="Goldberg S.R."/>
            <person name="Haltli B.A."/>
            <person name="Correa H."/>
            <person name="Russell K.G."/>
        </authorList>
    </citation>
    <scope>NUCLEOTIDE SEQUENCE [LARGE SCALE GENOMIC DNA]</scope>
    <source>
        <strain evidence="1 2">JCM 16186</strain>
    </source>
</reference>
<name>A0ABW9RRH1_9BACT</name>
<gene>
    <name evidence="1" type="ORF">E1163_16330</name>
</gene>
<dbReference type="Proteomes" id="UP000798808">
    <property type="component" value="Unassembled WGS sequence"/>
</dbReference>
<organism evidence="1 2">
    <name type="scientific">Fulvivirga kasyanovii</name>
    <dbReference type="NCBI Taxonomy" id="396812"/>
    <lineage>
        <taxon>Bacteria</taxon>
        <taxon>Pseudomonadati</taxon>
        <taxon>Bacteroidota</taxon>
        <taxon>Cytophagia</taxon>
        <taxon>Cytophagales</taxon>
        <taxon>Fulvivirgaceae</taxon>
        <taxon>Fulvivirga</taxon>
    </lineage>
</organism>
<evidence type="ECO:0000313" key="1">
    <source>
        <dbReference type="EMBL" id="MTI26526.1"/>
    </source>
</evidence>
<accession>A0ABW9RRH1</accession>
<dbReference type="EMBL" id="SMLW01000585">
    <property type="protein sequence ID" value="MTI26526.1"/>
    <property type="molecule type" value="Genomic_DNA"/>
</dbReference>
<protein>
    <submittedName>
        <fullName evidence="1">Uncharacterized protein</fullName>
    </submittedName>
</protein>
<dbReference type="RefSeq" id="WP_155173540.1">
    <property type="nucleotide sequence ID" value="NZ_BAAAFL010000012.1"/>
</dbReference>
<comment type="caution">
    <text evidence="1">The sequence shown here is derived from an EMBL/GenBank/DDBJ whole genome shotgun (WGS) entry which is preliminary data.</text>
</comment>
<evidence type="ECO:0000313" key="2">
    <source>
        <dbReference type="Proteomes" id="UP000798808"/>
    </source>
</evidence>
<sequence>MKALFVKIVWLYSGVLSSPGQVVESPDPFDELAHSSLVVRYYESKIFPVIITARQSFDNELSEDEKNTIREAQVYLKHLMEKEQVELQSDKLITRSLVDQLRSILNGHKKSLDEIQGQLAPECKQWKADIQEIVTSSVPGKSPSYTTALSPVHFLLLNSTDLLRAYFIGQ</sequence>